<dbReference type="AlphaFoldDB" id="A0A8J3UY36"/>
<accession>A0A8J3UY36</accession>
<name>A0A8J3UY36_9ACTN</name>
<dbReference type="Proteomes" id="UP000644610">
    <property type="component" value="Unassembled WGS sequence"/>
</dbReference>
<keyword evidence="2" id="KW-1185">Reference proteome</keyword>
<reference evidence="1" key="1">
    <citation type="submission" date="2021-01" db="EMBL/GenBank/DDBJ databases">
        <title>Whole genome shotgun sequence of Planotetraspora silvatica NBRC 100141.</title>
        <authorList>
            <person name="Komaki H."/>
            <person name="Tamura T."/>
        </authorList>
    </citation>
    <scope>NUCLEOTIDE SEQUENCE</scope>
    <source>
        <strain evidence="1">NBRC 100141</strain>
    </source>
</reference>
<dbReference type="EMBL" id="BOOQ01000081">
    <property type="protein sequence ID" value="GII51601.1"/>
    <property type="molecule type" value="Genomic_DNA"/>
</dbReference>
<organism evidence="1 2">
    <name type="scientific">Planotetraspora silvatica</name>
    <dbReference type="NCBI Taxonomy" id="234614"/>
    <lineage>
        <taxon>Bacteria</taxon>
        <taxon>Bacillati</taxon>
        <taxon>Actinomycetota</taxon>
        <taxon>Actinomycetes</taxon>
        <taxon>Streptosporangiales</taxon>
        <taxon>Streptosporangiaceae</taxon>
        <taxon>Planotetraspora</taxon>
    </lineage>
</organism>
<dbReference type="InterPro" id="IPR046155">
    <property type="entry name" value="DUF6157"/>
</dbReference>
<proteinExistence type="predicted"/>
<dbReference type="Pfam" id="PF19654">
    <property type="entry name" value="DUF6157"/>
    <property type="match status" value="1"/>
</dbReference>
<evidence type="ECO:0000313" key="1">
    <source>
        <dbReference type="EMBL" id="GII51601.1"/>
    </source>
</evidence>
<gene>
    <name evidence="1" type="ORF">Psi02_80250</name>
</gene>
<evidence type="ECO:0000313" key="2">
    <source>
        <dbReference type="Proteomes" id="UP000644610"/>
    </source>
</evidence>
<comment type="caution">
    <text evidence="1">The sequence shown here is derived from an EMBL/GenBank/DDBJ whole genome shotgun (WGS) entry which is preliminary data.</text>
</comment>
<sequence>MDLHYYDTLIAVADDCPVDGAVVPALRGGKETVAVIQFEMISGAPGGLTQEDVLFETWLRRQESDVPSAFERAELRARFFSRSQACLRASPLPKKYGWGLLFDTAGRVTLCPMGSVEYQEIIAGEVLGITVLKAMRSKRA</sequence>
<protein>
    <submittedName>
        <fullName evidence="1">Uncharacterized protein</fullName>
    </submittedName>
</protein>
<dbReference type="RefSeq" id="WP_203981072.1">
    <property type="nucleotide sequence ID" value="NZ_BAAAKY010000034.1"/>
</dbReference>